<dbReference type="AlphaFoldDB" id="A0AAW9RG48"/>
<dbReference type="PANTHER" id="PTHR48111:SF67">
    <property type="entry name" value="TRANSCRIPTIONAL REGULATORY PROTEIN TCTD"/>
    <property type="match status" value="1"/>
</dbReference>
<sequence>MLVLLVEDDPSLATALKLALQNQGYSVNAVATGAAALHVVESETPDCVILDLGLPDVDGMQVLKRIRAHHVDLPVLLLTARSDLEDKIAGLDSGADDYLAKPFEMTELFARLRVLERRLSTTRSSKITIGEVTLDINSGQVSVNGEEIELARREYMLLKSLMESAGRVLTRSTLESRLYSWGEEVSSNTLEVHVHHLRKKLGTQFISTVRGVGYKVKAA</sequence>
<feature type="domain" description="OmpR/PhoB-type" evidence="9">
    <location>
        <begin position="124"/>
        <end position="218"/>
    </location>
</feature>
<feature type="modified residue" description="4-aspartylphosphate" evidence="6">
    <location>
        <position position="51"/>
    </location>
</feature>
<evidence type="ECO:0000313" key="11">
    <source>
        <dbReference type="Proteomes" id="UP001359886"/>
    </source>
</evidence>
<feature type="DNA-binding region" description="OmpR/PhoB-type" evidence="7">
    <location>
        <begin position="124"/>
        <end position="218"/>
    </location>
</feature>
<name>A0AAW9RG48_9GAMM</name>
<evidence type="ECO:0000256" key="2">
    <source>
        <dbReference type="ARBA" id="ARBA00023012"/>
    </source>
</evidence>
<dbReference type="Pfam" id="PF00072">
    <property type="entry name" value="Response_reg"/>
    <property type="match status" value="1"/>
</dbReference>
<evidence type="ECO:0000256" key="3">
    <source>
        <dbReference type="ARBA" id="ARBA00023015"/>
    </source>
</evidence>
<dbReference type="Pfam" id="PF00486">
    <property type="entry name" value="Trans_reg_C"/>
    <property type="match status" value="1"/>
</dbReference>
<dbReference type="InterPro" id="IPR039420">
    <property type="entry name" value="WalR-like"/>
</dbReference>
<dbReference type="Gene3D" id="1.10.10.10">
    <property type="entry name" value="Winged helix-like DNA-binding domain superfamily/Winged helix DNA-binding domain"/>
    <property type="match status" value="1"/>
</dbReference>
<keyword evidence="5" id="KW-0804">Transcription</keyword>
<dbReference type="InterPro" id="IPR001789">
    <property type="entry name" value="Sig_transdc_resp-reg_receiver"/>
</dbReference>
<dbReference type="GO" id="GO:0005829">
    <property type="term" value="C:cytosol"/>
    <property type="evidence" value="ECO:0007669"/>
    <property type="project" value="TreeGrafter"/>
</dbReference>
<keyword evidence="11" id="KW-1185">Reference proteome</keyword>
<dbReference type="FunFam" id="3.40.50.2300:FF:000002">
    <property type="entry name" value="DNA-binding response regulator PhoP"/>
    <property type="match status" value="1"/>
</dbReference>
<evidence type="ECO:0000256" key="7">
    <source>
        <dbReference type="PROSITE-ProRule" id="PRU01091"/>
    </source>
</evidence>
<keyword evidence="2" id="KW-0902">Two-component regulatory system</keyword>
<dbReference type="Proteomes" id="UP001359886">
    <property type="component" value="Unassembled WGS sequence"/>
</dbReference>
<dbReference type="Gene3D" id="6.10.250.690">
    <property type="match status" value="1"/>
</dbReference>
<dbReference type="SMART" id="SM00862">
    <property type="entry name" value="Trans_reg_C"/>
    <property type="match status" value="1"/>
</dbReference>
<dbReference type="InterPro" id="IPR011006">
    <property type="entry name" value="CheY-like_superfamily"/>
</dbReference>
<dbReference type="GO" id="GO:0006355">
    <property type="term" value="P:regulation of DNA-templated transcription"/>
    <property type="evidence" value="ECO:0007669"/>
    <property type="project" value="InterPro"/>
</dbReference>
<dbReference type="Gene3D" id="3.40.50.2300">
    <property type="match status" value="1"/>
</dbReference>
<dbReference type="GO" id="GO:0032993">
    <property type="term" value="C:protein-DNA complex"/>
    <property type="evidence" value="ECO:0007669"/>
    <property type="project" value="TreeGrafter"/>
</dbReference>
<dbReference type="CDD" id="cd17624">
    <property type="entry name" value="REC_OmpR_PmrA-like"/>
    <property type="match status" value="1"/>
</dbReference>
<protein>
    <submittedName>
        <fullName evidence="10">Response regulator</fullName>
    </submittedName>
</protein>
<dbReference type="EMBL" id="JAZHOG010000005">
    <property type="protein sequence ID" value="MEJ8567793.1"/>
    <property type="molecule type" value="Genomic_DNA"/>
</dbReference>
<dbReference type="SUPFAM" id="SSF46894">
    <property type="entry name" value="C-terminal effector domain of the bipartite response regulators"/>
    <property type="match status" value="1"/>
</dbReference>
<dbReference type="InterPro" id="IPR001867">
    <property type="entry name" value="OmpR/PhoB-type_DNA-bd"/>
</dbReference>
<accession>A0AAW9RG48</accession>
<organism evidence="10 11">
    <name type="scientific">Elongatibacter sediminis</name>
    <dbReference type="NCBI Taxonomy" id="3119006"/>
    <lineage>
        <taxon>Bacteria</taxon>
        <taxon>Pseudomonadati</taxon>
        <taxon>Pseudomonadota</taxon>
        <taxon>Gammaproteobacteria</taxon>
        <taxon>Chromatiales</taxon>
        <taxon>Wenzhouxiangellaceae</taxon>
        <taxon>Elongatibacter</taxon>
    </lineage>
</organism>
<evidence type="ECO:0000256" key="5">
    <source>
        <dbReference type="ARBA" id="ARBA00023163"/>
    </source>
</evidence>
<dbReference type="RefSeq" id="WP_354695117.1">
    <property type="nucleotide sequence ID" value="NZ_JAZHOG010000005.1"/>
</dbReference>
<dbReference type="SUPFAM" id="SSF52172">
    <property type="entry name" value="CheY-like"/>
    <property type="match status" value="1"/>
</dbReference>
<keyword evidence="3" id="KW-0805">Transcription regulation</keyword>
<evidence type="ECO:0000256" key="1">
    <source>
        <dbReference type="ARBA" id="ARBA00022553"/>
    </source>
</evidence>
<dbReference type="PROSITE" id="PS50110">
    <property type="entry name" value="RESPONSE_REGULATORY"/>
    <property type="match status" value="1"/>
</dbReference>
<keyword evidence="1 6" id="KW-0597">Phosphoprotein</keyword>
<dbReference type="PROSITE" id="PS51755">
    <property type="entry name" value="OMPR_PHOB"/>
    <property type="match status" value="1"/>
</dbReference>
<dbReference type="CDD" id="cd00383">
    <property type="entry name" value="trans_reg_C"/>
    <property type="match status" value="1"/>
</dbReference>
<keyword evidence="4 7" id="KW-0238">DNA-binding</keyword>
<dbReference type="GO" id="GO:0000156">
    <property type="term" value="F:phosphorelay response regulator activity"/>
    <property type="evidence" value="ECO:0007669"/>
    <property type="project" value="TreeGrafter"/>
</dbReference>
<feature type="domain" description="Response regulatory" evidence="8">
    <location>
        <begin position="2"/>
        <end position="116"/>
    </location>
</feature>
<dbReference type="GO" id="GO:0000976">
    <property type="term" value="F:transcription cis-regulatory region binding"/>
    <property type="evidence" value="ECO:0007669"/>
    <property type="project" value="TreeGrafter"/>
</dbReference>
<comment type="caution">
    <text evidence="10">The sequence shown here is derived from an EMBL/GenBank/DDBJ whole genome shotgun (WGS) entry which is preliminary data.</text>
</comment>
<dbReference type="InterPro" id="IPR036388">
    <property type="entry name" value="WH-like_DNA-bd_sf"/>
</dbReference>
<dbReference type="InterPro" id="IPR016032">
    <property type="entry name" value="Sig_transdc_resp-reg_C-effctor"/>
</dbReference>
<evidence type="ECO:0000259" key="8">
    <source>
        <dbReference type="PROSITE" id="PS50110"/>
    </source>
</evidence>
<dbReference type="PANTHER" id="PTHR48111">
    <property type="entry name" value="REGULATOR OF RPOS"/>
    <property type="match status" value="1"/>
</dbReference>
<reference evidence="10 11" key="1">
    <citation type="submission" date="2024-02" db="EMBL/GenBank/DDBJ databases">
        <title>A novel Wenzhouxiangellaceae bacterium, isolated from coastal sediments.</title>
        <authorList>
            <person name="Du Z.-J."/>
            <person name="Ye Y.-Q."/>
            <person name="Zhang X.-Y."/>
        </authorList>
    </citation>
    <scope>NUCLEOTIDE SEQUENCE [LARGE SCALE GENOMIC DNA]</scope>
    <source>
        <strain evidence="10 11">CH-27</strain>
    </source>
</reference>
<proteinExistence type="predicted"/>
<evidence type="ECO:0000256" key="4">
    <source>
        <dbReference type="ARBA" id="ARBA00023125"/>
    </source>
</evidence>
<evidence type="ECO:0000259" key="9">
    <source>
        <dbReference type="PROSITE" id="PS51755"/>
    </source>
</evidence>
<dbReference type="SMART" id="SM00448">
    <property type="entry name" value="REC"/>
    <property type="match status" value="1"/>
</dbReference>
<evidence type="ECO:0000256" key="6">
    <source>
        <dbReference type="PROSITE-ProRule" id="PRU00169"/>
    </source>
</evidence>
<evidence type="ECO:0000313" key="10">
    <source>
        <dbReference type="EMBL" id="MEJ8567793.1"/>
    </source>
</evidence>
<gene>
    <name evidence="10" type="ORF">V3330_09165</name>
</gene>